<dbReference type="EMBL" id="JAGRRH010000004">
    <property type="protein sequence ID" value="KAG7371593.1"/>
    <property type="molecule type" value="Genomic_DNA"/>
</dbReference>
<sequence length="213" mass="23893">MKKHYGAPLKQSEKLHWSNVIPEAIEVLSAQGKGLRQEQRMSKWFTEIEVTSTIIVKNIFSIIASTANKATTNRTTLAADDLDEFVPATLKNEIFVETVRGKTPPIAILALATVVAYQVLNPLEYVTVLAELAEGDAALTMCFIPHALTYFVSTNVRNIEGLLKELREFGCVQVQSGRFAQPQKRRHECTIQKRCKHSDHCLLDRELVDSIGR</sequence>
<gene>
    <name evidence="2" type="ORF">IV203_020163</name>
    <name evidence="1" type="ORF">IV203_020353</name>
</gene>
<reference evidence="2" key="1">
    <citation type="journal article" date="2021" name="Sci. Rep.">
        <title>Diploid genomic architecture of Nitzschia inconspicua, an elite biomass production diatom.</title>
        <authorList>
            <person name="Oliver A."/>
            <person name="Podell S."/>
            <person name="Pinowska A."/>
            <person name="Traller J.C."/>
            <person name="Smith S.R."/>
            <person name="McClure R."/>
            <person name="Beliaev A."/>
            <person name="Bohutskyi P."/>
            <person name="Hill E.A."/>
            <person name="Rabines A."/>
            <person name="Zheng H."/>
            <person name="Allen L.Z."/>
            <person name="Kuo A."/>
            <person name="Grigoriev I.V."/>
            <person name="Allen A.E."/>
            <person name="Hazlebeck D."/>
            <person name="Allen E.E."/>
        </authorList>
    </citation>
    <scope>NUCLEOTIDE SEQUENCE</scope>
    <source>
        <strain evidence="2">Hildebrandi</strain>
    </source>
</reference>
<keyword evidence="3" id="KW-1185">Reference proteome</keyword>
<protein>
    <submittedName>
        <fullName evidence="2">Uncharacterized protein</fullName>
    </submittedName>
</protein>
<proteinExistence type="predicted"/>
<dbReference type="Proteomes" id="UP000693970">
    <property type="component" value="Unassembled WGS sequence"/>
</dbReference>
<name>A0A9K3Q593_9STRA</name>
<evidence type="ECO:0000313" key="3">
    <source>
        <dbReference type="Proteomes" id="UP000693970"/>
    </source>
</evidence>
<comment type="caution">
    <text evidence="2">The sequence shown here is derived from an EMBL/GenBank/DDBJ whole genome shotgun (WGS) entry which is preliminary data.</text>
</comment>
<accession>A0A9K3Q593</accession>
<dbReference type="EMBL" id="JAGRRH010000039">
    <property type="protein sequence ID" value="KAG7339200.1"/>
    <property type="molecule type" value="Genomic_DNA"/>
</dbReference>
<reference evidence="2" key="2">
    <citation type="submission" date="2021-04" db="EMBL/GenBank/DDBJ databases">
        <authorList>
            <person name="Podell S."/>
        </authorList>
    </citation>
    <scope>NUCLEOTIDE SEQUENCE</scope>
    <source>
        <strain evidence="2">Hildebrandi</strain>
    </source>
</reference>
<dbReference type="AlphaFoldDB" id="A0A9K3Q593"/>
<organism evidence="2 3">
    <name type="scientific">Nitzschia inconspicua</name>
    <dbReference type="NCBI Taxonomy" id="303405"/>
    <lineage>
        <taxon>Eukaryota</taxon>
        <taxon>Sar</taxon>
        <taxon>Stramenopiles</taxon>
        <taxon>Ochrophyta</taxon>
        <taxon>Bacillariophyta</taxon>
        <taxon>Bacillariophyceae</taxon>
        <taxon>Bacillariophycidae</taxon>
        <taxon>Bacillariales</taxon>
        <taxon>Bacillariaceae</taxon>
        <taxon>Nitzschia</taxon>
    </lineage>
</organism>
<evidence type="ECO:0000313" key="2">
    <source>
        <dbReference type="EMBL" id="KAG7371593.1"/>
    </source>
</evidence>
<evidence type="ECO:0000313" key="1">
    <source>
        <dbReference type="EMBL" id="KAG7339200.1"/>
    </source>
</evidence>